<feature type="transmembrane region" description="Helical" evidence="1">
    <location>
        <begin position="64"/>
        <end position="82"/>
    </location>
</feature>
<dbReference type="AlphaFoldDB" id="A0A5M6A3S2"/>
<feature type="transmembrane region" description="Helical" evidence="1">
    <location>
        <begin position="271"/>
        <end position="290"/>
    </location>
</feature>
<accession>A0A5M6A3S2</accession>
<evidence type="ECO:0000313" key="3">
    <source>
        <dbReference type="Proteomes" id="UP000325055"/>
    </source>
</evidence>
<keyword evidence="1" id="KW-1133">Transmembrane helix</keyword>
<feature type="transmembrane region" description="Helical" evidence="1">
    <location>
        <begin position="94"/>
        <end position="112"/>
    </location>
</feature>
<proteinExistence type="predicted"/>
<dbReference type="RefSeq" id="WP_029328033.1">
    <property type="nucleotide sequence ID" value="NZ_JAFEKG010000003.1"/>
</dbReference>
<dbReference type="Pfam" id="PF14897">
    <property type="entry name" value="EpsG"/>
    <property type="match status" value="1"/>
</dbReference>
<name>A0A5M6A3S2_9BACE</name>
<comment type="caution">
    <text evidence="2">The sequence shown here is derived from an EMBL/GenBank/DDBJ whole genome shotgun (WGS) entry which is preliminary data.</text>
</comment>
<feature type="transmembrane region" description="Helical" evidence="1">
    <location>
        <begin position="193"/>
        <end position="211"/>
    </location>
</feature>
<dbReference type="EMBL" id="VVYW01000032">
    <property type="protein sequence ID" value="KAA5402846.1"/>
    <property type="molecule type" value="Genomic_DNA"/>
</dbReference>
<feature type="transmembrane region" description="Helical" evidence="1">
    <location>
        <begin position="296"/>
        <end position="316"/>
    </location>
</feature>
<dbReference type="Proteomes" id="UP000325055">
    <property type="component" value="Unassembled WGS sequence"/>
</dbReference>
<feature type="transmembrane region" description="Helical" evidence="1">
    <location>
        <begin position="163"/>
        <end position="186"/>
    </location>
</feature>
<reference evidence="2 3" key="1">
    <citation type="journal article" date="2019" name="Nat. Med.">
        <title>A library of human gut bacterial isolates paired with longitudinal multiomics data enables mechanistic microbiome research.</title>
        <authorList>
            <person name="Poyet M."/>
            <person name="Groussin M."/>
            <person name="Gibbons S.M."/>
            <person name="Avila-Pacheco J."/>
            <person name="Jiang X."/>
            <person name="Kearney S.M."/>
            <person name="Perrotta A.R."/>
            <person name="Berdy B."/>
            <person name="Zhao S."/>
            <person name="Lieberman T.D."/>
            <person name="Swanson P.K."/>
            <person name="Smith M."/>
            <person name="Roesemann S."/>
            <person name="Alexander J.E."/>
            <person name="Rich S.A."/>
            <person name="Livny J."/>
            <person name="Vlamakis H."/>
            <person name="Clish C."/>
            <person name="Bullock K."/>
            <person name="Deik A."/>
            <person name="Scott J."/>
            <person name="Pierce K.A."/>
            <person name="Xavier R.J."/>
            <person name="Alm E.J."/>
        </authorList>
    </citation>
    <scope>NUCLEOTIDE SEQUENCE [LARGE SCALE GENOMIC DNA]</scope>
    <source>
        <strain evidence="2 3">BIOML-A7</strain>
    </source>
</reference>
<feature type="transmembrane region" description="Helical" evidence="1">
    <location>
        <begin position="32"/>
        <end position="52"/>
    </location>
</feature>
<dbReference type="InterPro" id="IPR049458">
    <property type="entry name" value="EpsG-like"/>
</dbReference>
<feature type="transmembrane region" description="Helical" evidence="1">
    <location>
        <begin position="124"/>
        <end position="151"/>
    </location>
</feature>
<feature type="transmembrane region" description="Helical" evidence="1">
    <location>
        <begin position="241"/>
        <end position="259"/>
    </location>
</feature>
<evidence type="ECO:0000256" key="1">
    <source>
        <dbReference type="SAM" id="Phobius"/>
    </source>
</evidence>
<keyword evidence="1" id="KW-0472">Membrane</keyword>
<feature type="transmembrane region" description="Helical" evidence="1">
    <location>
        <begin position="323"/>
        <end position="342"/>
    </location>
</feature>
<evidence type="ECO:0000313" key="2">
    <source>
        <dbReference type="EMBL" id="KAA5402846.1"/>
    </source>
</evidence>
<protein>
    <submittedName>
        <fullName evidence="2">EpsG family protein</fullName>
    </submittedName>
</protein>
<sequence length="391" mass="46867">MLYLMVFLFSAFCVYQYDIKKKKAYQVLSYRLLLLIAIGVAGCRCVVGGDTVRYMRYFEEYPSLFEVNIFSYALFDPLWLLLNSAIKIIWDDFFFFQFVHAILLNILLFYLIKKYSGYKFTVVFFYFSYLYLYYNMEILREALAIAIFLYALRFYKSGNWGKYYLMVFVCFLFHSSAVVTFFIPLFRYVRYSFFKVFLLVLISIVIFNYLSPVLEVLMMNPMMVQKFELYKDASLNTNAKILHILIYVFIPMLVIYINNTKLKNSNSWGNEFYMTYFFFASLSVGNTAIGNRFMNYIIPVLLLYYVEFLFLALKCCYFKKVKVLFFIIAVCMPLGLKFSSYFKDTSYAVPNTINYFRWFPYTNIWERNDVEQQQIIEERISYVDALMFYSD</sequence>
<organism evidence="2 3">
    <name type="scientific">Bacteroides cellulosilyticus</name>
    <dbReference type="NCBI Taxonomy" id="246787"/>
    <lineage>
        <taxon>Bacteria</taxon>
        <taxon>Pseudomonadati</taxon>
        <taxon>Bacteroidota</taxon>
        <taxon>Bacteroidia</taxon>
        <taxon>Bacteroidales</taxon>
        <taxon>Bacteroidaceae</taxon>
        <taxon>Bacteroides</taxon>
    </lineage>
</organism>
<gene>
    <name evidence="2" type="ORF">F2Y86_25095</name>
</gene>
<keyword evidence="1" id="KW-0812">Transmembrane</keyword>